<protein>
    <submittedName>
        <fullName evidence="1">Uncharacterized protein</fullName>
    </submittedName>
</protein>
<accession>A0A0T6B6C4</accession>
<dbReference type="OrthoDB" id="2434756at2759"/>
<dbReference type="InterPro" id="IPR009622">
    <property type="entry name" value="NDUFAF4"/>
</dbReference>
<sequence length="155" mass="18178">MKESLIKNVQLEKYLKNVFLTSHDPVSKDTNLSKNINPEKPLPLDRTAQPDFEYGFYEPKHIPLGKVTLRKVFKFISEHHVDAKVNNATRIAEEYLLPEKTIENILKYFKMYELYIPKERKVKATFAGPVVPRKRFITEKQKLLESFAKNKKDAL</sequence>
<dbReference type="PANTHER" id="PTHR13338:SF4">
    <property type="entry name" value="NADH DEHYDROGENASE [UBIQUINONE] 1 ALPHA SUBCOMPLEX ASSEMBLY FACTOR 4"/>
    <property type="match status" value="1"/>
</dbReference>
<dbReference type="GO" id="GO:0005739">
    <property type="term" value="C:mitochondrion"/>
    <property type="evidence" value="ECO:0007669"/>
    <property type="project" value="TreeGrafter"/>
</dbReference>
<comment type="caution">
    <text evidence="1">The sequence shown here is derived from an EMBL/GenBank/DDBJ whole genome shotgun (WGS) entry which is preliminary data.</text>
</comment>
<keyword evidence="2" id="KW-1185">Reference proteome</keyword>
<dbReference type="Proteomes" id="UP000051574">
    <property type="component" value="Unassembled WGS sequence"/>
</dbReference>
<evidence type="ECO:0000313" key="1">
    <source>
        <dbReference type="EMBL" id="KRT82936.1"/>
    </source>
</evidence>
<gene>
    <name evidence="1" type="ORF">AMK59_4517</name>
</gene>
<dbReference type="EMBL" id="LJIG01009510">
    <property type="protein sequence ID" value="KRT82936.1"/>
    <property type="molecule type" value="Genomic_DNA"/>
</dbReference>
<proteinExistence type="predicted"/>
<dbReference type="PANTHER" id="PTHR13338">
    <property type="entry name" value="UPF0240 PROTEIN"/>
    <property type="match status" value="1"/>
</dbReference>
<name>A0A0T6B6C4_9SCAR</name>
<dbReference type="GO" id="GO:0032981">
    <property type="term" value="P:mitochondrial respiratory chain complex I assembly"/>
    <property type="evidence" value="ECO:0007669"/>
    <property type="project" value="InterPro"/>
</dbReference>
<evidence type="ECO:0000313" key="2">
    <source>
        <dbReference type="Proteomes" id="UP000051574"/>
    </source>
</evidence>
<organism evidence="1 2">
    <name type="scientific">Oryctes borbonicus</name>
    <dbReference type="NCBI Taxonomy" id="1629725"/>
    <lineage>
        <taxon>Eukaryota</taxon>
        <taxon>Metazoa</taxon>
        <taxon>Ecdysozoa</taxon>
        <taxon>Arthropoda</taxon>
        <taxon>Hexapoda</taxon>
        <taxon>Insecta</taxon>
        <taxon>Pterygota</taxon>
        <taxon>Neoptera</taxon>
        <taxon>Endopterygota</taxon>
        <taxon>Coleoptera</taxon>
        <taxon>Polyphaga</taxon>
        <taxon>Scarabaeiformia</taxon>
        <taxon>Scarabaeidae</taxon>
        <taxon>Dynastinae</taxon>
        <taxon>Oryctes</taxon>
    </lineage>
</organism>
<dbReference type="AlphaFoldDB" id="A0A0T6B6C4"/>
<dbReference type="Pfam" id="PF06784">
    <property type="entry name" value="UPF0240"/>
    <property type="match status" value="1"/>
</dbReference>
<reference evidence="1 2" key="1">
    <citation type="submission" date="2015-09" db="EMBL/GenBank/DDBJ databases">
        <title>Draft genome of the scarab beetle Oryctes borbonicus.</title>
        <authorList>
            <person name="Meyer J.M."/>
            <person name="Markov G.V."/>
            <person name="Baskaran P."/>
            <person name="Herrmann M."/>
            <person name="Sommer R.J."/>
            <person name="Roedelsperger C."/>
        </authorList>
    </citation>
    <scope>NUCLEOTIDE SEQUENCE [LARGE SCALE GENOMIC DNA]</scope>
    <source>
        <strain evidence="1">OB123</strain>
        <tissue evidence="1">Whole animal</tissue>
    </source>
</reference>